<gene>
    <name evidence="4 7" type="primary">cobQ</name>
    <name evidence="7" type="ORF">GCWU000342_01280</name>
</gene>
<evidence type="ECO:0000256" key="1">
    <source>
        <dbReference type="ARBA" id="ARBA00004953"/>
    </source>
</evidence>
<dbReference type="PANTHER" id="PTHR21343:SF1">
    <property type="entry name" value="COBYRIC ACID SYNTHASE"/>
    <property type="match status" value="1"/>
</dbReference>
<dbReference type="InterPro" id="IPR002586">
    <property type="entry name" value="CobQ/CobB/MinD/ParA_Nub-bd_dom"/>
</dbReference>
<name>C4GBH9_9FIRM</name>
<dbReference type="Pfam" id="PF01656">
    <property type="entry name" value="CbiA"/>
    <property type="match status" value="1"/>
</dbReference>
<dbReference type="PANTHER" id="PTHR21343">
    <property type="entry name" value="DETHIOBIOTIN SYNTHETASE"/>
    <property type="match status" value="1"/>
</dbReference>
<dbReference type="GO" id="GO:0015420">
    <property type="term" value="F:ABC-type vitamin B12 transporter activity"/>
    <property type="evidence" value="ECO:0007669"/>
    <property type="project" value="UniProtKB-UniRule"/>
</dbReference>
<comment type="function">
    <text evidence="4">Catalyzes amidations at positions B, D, E, and G on adenosylcobyrinic A,C-diamide. NH(2) groups are provided by glutamine, and one molecule of ATP is hydrogenolyzed for each amidation.</text>
</comment>
<dbReference type="eggNOG" id="COG1492">
    <property type="taxonomic scope" value="Bacteria"/>
</dbReference>
<dbReference type="InterPro" id="IPR011698">
    <property type="entry name" value="GATase_3"/>
</dbReference>
<evidence type="ECO:0000256" key="2">
    <source>
        <dbReference type="ARBA" id="ARBA00022573"/>
    </source>
</evidence>
<evidence type="ECO:0000259" key="5">
    <source>
        <dbReference type="Pfam" id="PF01656"/>
    </source>
</evidence>
<dbReference type="HOGENOM" id="CLU_019250_2_2_9"/>
<feature type="active site" description="Nucleophile" evidence="4">
    <location>
        <position position="329"/>
    </location>
</feature>
<protein>
    <recommendedName>
        <fullName evidence="4">Cobyric acid synthase</fullName>
    </recommendedName>
</protein>
<reference evidence="7" key="1">
    <citation type="submission" date="2009-04" db="EMBL/GenBank/DDBJ databases">
        <authorList>
            <person name="Weinstock G."/>
            <person name="Sodergren E."/>
            <person name="Clifton S."/>
            <person name="Fulton L."/>
            <person name="Fulton B."/>
            <person name="Courtney L."/>
            <person name="Fronick C."/>
            <person name="Harrison M."/>
            <person name="Strong C."/>
            <person name="Farmer C."/>
            <person name="Delahaunty K."/>
            <person name="Markovic C."/>
            <person name="Hall O."/>
            <person name="Minx P."/>
            <person name="Tomlinson C."/>
            <person name="Mitreva M."/>
            <person name="Nelson J."/>
            <person name="Hou S."/>
            <person name="Wollam A."/>
            <person name="Pepin K.H."/>
            <person name="Johnson M."/>
            <person name="Bhonagiri V."/>
            <person name="Nash W.E."/>
            <person name="Warren W."/>
            <person name="Chinwalla A."/>
            <person name="Mardis E.R."/>
            <person name="Wilson R.K."/>
        </authorList>
    </citation>
    <scope>NUCLEOTIDE SEQUENCE [LARGE SCALE GENOMIC DNA]</scope>
    <source>
        <strain evidence="7">DSM 14600</strain>
    </source>
</reference>
<proteinExistence type="inferred from homology"/>
<dbReference type="GO" id="GO:0016874">
    <property type="term" value="F:ligase activity"/>
    <property type="evidence" value="ECO:0007669"/>
    <property type="project" value="UniProtKB-KW"/>
</dbReference>
<dbReference type="CDD" id="cd05389">
    <property type="entry name" value="CobQ_N"/>
    <property type="match status" value="1"/>
</dbReference>
<feature type="domain" description="CobQ/CobB/MinD/ParA nucleotide binding" evidence="5">
    <location>
        <begin position="5"/>
        <end position="231"/>
    </location>
</feature>
<dbReference type="RefSeq" id="WP_006906290.1">
    <property type="nucleotide sequence ID" value="NZ_GG665866.1"/>
</dbReference>
<dbReference type="SUPFAM" id="SSF52317">
    <property type="entry name" value="Class I glutamine amidotransferase-like"/>
    <property type="match status" value="1"/>
</dbReference>
<keyword evidence="3 4" id="KW-0315">Glutamine amidotransferase</keyword>
<keyword evidence="7" id="KW-0436">Ligase</keyword>
<dbReference type="SUPFAM" id="SSF52540">
    <property type="entry name" value="P-loop containing nucleoside triphosphate hydrolases"/>
    <property type="match status" value="1"/>
</dbReference>
<dbReference type="Gene3D" id="3.40.50.300">
    <property type="entry name" value="P-loop containing nucleotide triphosphate hydrolases"/>
    <property type="match status" value="1"/>
</dbReference>
<evidence type="ECO:0000313" key="8">
    <source>
        <dbReference type="Proteomes" id="UP000003494"/>
    </source>
</evidence>
<dbReference type="InterPro" id="IPR029062">
    <property type="entry name" value="Class_I_gatase-like"/>
</dbReference>
<evidence type="ECO:0000256" key="4">
    <source>
        <dbReference type="HAMAP-Rule" id="MF_00028"/>
    </source>
</evidence>
<dbReference type="Proteomes" id="UP000003494">
    <property type="component" value="Unassembled WGS sequence"/>
</dbReference>
<dbReference type="Pfam" id="PF07685">
    <property type="entry name" value="GATase_3"/>
    <property type="match status" value="1"/>
</dbReference>
<dbReference type="PROSITE" id="PS51274">
    <property type="entry name" value="GATASE_COBBQ"/>
    <property type="match status" value="1"/>
</dbReference>
<dbReference type="NCBIfam" id="NF001989">
    <property type="entry name" value="PRK00784.1"/>
    <property type="match status" value="1"/>
</dbReference>
<dbReference type="InterPro" id="IPR027417">
    <property type="entry name" value="P-loop_NTPase"/>
</dbReference>
<dbReference type="NCBIfam" id="TIGR00313">
    <property type="entry name" value="cobQ"/>
    <property type="match status" value="1"/>
</dbReference>
<evidence type="ECO:0000259" key="6">
    <source>
        <dbReference type="Pfam" id="PF07685"/>
    </source>
</evidence>
<dbReference type="EMBL" id="ACIP02000002">
    <property type="protein sequence ID" value="EEP28472.1"/>
    <property type="molecule type" value="Genomic_DNA"/>
</dbReference>
<dbReference type="InterPro" id="IPR004459">
    <property type="entry name" value="CobQ_synth"/>
</dbReference>
<keyword evidence="2 4" id="KW-0169">Cobalamin biosynthesis</keyword>
<comment type="pathway">
    <text evidence="1 4">Cofactor biosynthesis; adenosylcobalamin biosynthesis.</text>
</comment>
<dbReference type="AlphaFoldDB" id="C4GBH9"/>
<dbReference type="HAMAP" id="MF_00028">
    <property type="entry name" value="CobQ"/>
    <property type="match status" value="1"/>
</dbReference>
<accession>C4GBH9</accession>
<dbReference type="STRING" id="626523.GCWU000342_01280"/>
<dbReference type="InterPro" id="IPR047045">
    <property type="entry name" value="CobQ_N"/>
</dbReference>
<feature type="domain" description="CobB/CobQ-like glutamine amidotransferase" evidence="6">
    <location>
        <begin position="250"/>
        <end position="469"/>
    </location>
</feature>
<dbReference type="InterPro" id="IPR033949">
    <property type="entry name" value="CobQ_GATase1"/>
</dbReference>
<evidence type="ECO:0000256" key="3">
    <source>
        <dbReference type="ARBA" id="ARBA00022962"/>
    </source>
</evidence>
<dbReference type="GO" id="GO:0009236">
    <property type="term" value="P:cobalamin biosynthetic process"/>
    <property type="evidence" value="ECO:0007669"/>
    <property type="project" value="UniProtKB-UniRule"/>
</dbReference>
<comment type="caution">
    <text evidence="7">The sequence shown here is derived from an EMBL/GenBank/DDBJ whole genome shotgun (WGS) entry which is preliminary data.</text>
</comment>
<comment type="similarity">
    <text evidence="4">Belongs to the CobB/CobQ family. CobQ subfamily.</text>
</comment>
<sequence>MARVLMVQGTMSNVGKSLLVAGFCRLFARRGYRVAPFKSQNMALNSFVTREGLEIGRAQAMQAQACGIEPSVDMNPILLKPTSDVGSQVIVSGKPLANMRARDYFQYKKTLVPRIMDAYRRLAAGHDIIFVEGAGSPAEINLKAEDIVNMGLAQMIDAPVLLVGDIDPGGVFAQLYGTWALLPSEERRRICGFVINKFRGDQSLLDPGIAMLEEKVGIPVLGVIPYMDLIIDEEDSLSNRLRDGRPDAIDIAVIRLPHMSNFSDFTVFEGREGVSLRYIRSADRLCRADLVILPGSKNTTADLEWMKEVGLAEEIRKFAERGGLVAGICGGYQMLGQRVSDPQGLEGGGSCKGLGLFPHETLLERNKELTQVRGHFCDDLPGFWSCLCGRSLNGYEIHMGKTNLVDFPPEDRKKDREDWVCLDQVQSTSLQGSIHGSTEKDDLMKDDLRTEGMILGSVLGTYVHGIFDGTGNAEALLNAIAEKKGLSQRYEPREAADFAGKQYDILADCLQDHMDMRQIEKILNL</sequence>
<dbReference type="CDD" id="cd01750">
    <property type="entry name" value="GATase1_CobQ"/>
    <property type="match status" value="1"/>
</dbReference>
<dbReference type="Gene3D" id="3.40.50.880">
    <property type="match status" value="1"/>
</dbReference>
<evidence type="ECO:0000313" key="7">
    <source>
        <dbReference type="EMBL" id="EEP28472.1"/>
    </source>
</evidence>
<keyword evidence="8" id="KW-1185">Reference proteome</keyword>
<dbReference type="UniPathway" id="UPA00148"/>
<feature type="active site" evidence="4">
    <location>
        <position position="464"/>
    </location>
</feature>
<organism evidence="7 8">
    <name type="scientific">Shuttleworthella satelles DSM 14600</name>
    <dbReference type="NCBI Taxonomy" id="626523"/>
    <lineage>
        <taxon>Bacteria</taxon>
        <taxon>Bacillati</taxon>
        <taxon>Bacillota</taxon>
        <taxon>Clostridia</taxon>
        <taxon>Lachnospirales</taxon>
        <taxon>Lachnospiraceae</taxon>
        <taxon>Shuttleworthella</taxon>
    </lineage>
</organism>